<comment type="caution">
    <text evidence="3">The sequence shown here is derived from an EMBL/GenBank/DDBJ whole genome shotgun (WGS) entry which is preliminary data.</text>
</comment>
<feature type="region of interest" description="Disordered" evidence="1">
    <location>
        <begin position="331"/>
        <end position="362"/>
    </location>
</feature>
<gene>
    <name evidence="3" type="ORF">ECRASSUSDP1_LOCUS2408</name>
</gene>
<feature type="compositionally biased region" description="Basic and acidic residues" evidence="1">
    <location>
        <begin position="346"/>
        <end position="356"/>
    </location>
</feature>
<dbReference type="GO" id="GO:0000175">
    <property type="term" value="F:3'-5'-RNA exonuclease activity"/>
    <property type="evidence" value="ECO:0007669"/>
    <property type="project" value="TreeGrafter"/>
</dbReference>
<reference evidence="3" key="1">
    <citation type="submission" date="2023-07" db="EMBL/GenBank/DDBJ databases">
        <authorList>
            <consortium name="AG Swart"/>
            <person name="Singh M."/>
            <person name="Singh A."/>
            <person name="Seah K."/>
            <person name="Emmerich C."/>
        </authorList>
    </citation>
    <scope>NUCLEOTIDE SEQUENCE</scope>
    <source>
        <strain evidence="3">DP1</strain>
    </source>
</reference>
<dbReference type="Proteomes" id="UP001295684">
    <property type="component" value="Unassembled WGS sequence"/>
</dbReference>
<dbReference type="InterPro" id="IPR018506">
    <property type="entry name" value="Cyt_B5_heme-BS"/>
</dbReference>
<dbReference type="InterPro" id="IPR050410">
    <property type="entry name" value="CCR4/nocturin_mRNA_transcr"/>
</dbReference>
<evidence type="ECO:0000313" key="4">
    <source>
        <dbReference type="Proteomes" id="UP001295684"/>
    </source>
</evidence>
<dbReference type="Gene3D" id="3.60.10.10">
    <property type="entry name" value="Endonuclease/exonuclease/phosphatase"/>
    <property type="match status" value="2"/>
</dbReference>
<dbReference type="EMBL" id="CAMPGE010002298">
    <property type="protein sequence ID" value="CAI2361098.1"/>
    <property type="molecule type" value="Genomic_DNA"/>
</dbReference>
<dbReference type="InterPro" id="IPR036691">
    <property type="entry name" value="Endo/exonu/phosph_ase_sf"/>
</dbReference>
<feature type="domain" description="Endonuclease/exonuclease/phosphatase" evidence="2">
    <location>
        <begin position="41"/>
        <end position="521"/>
    </location>
</feature>
<dbReference type="Pfam" id="PF03372">
    <property type="entry name" value="Exo_endo_phos"/>
    <property type="match status" value="1"/>
</dbReference>
<dbReference type="PANTHER" id="PTHR12121:SF34">
    <property type="entry name" value="PROTEIN ANGEL"/>
    <property type="match status" value="1"/>
</dbReference>
<evidence type="ECO:0000313" key="3">
    <source>
        <dbReference type="EMBL" id="CAI2361098.1"/>
    </source>
</evidence>
<keyword evidence="4" id="KW-1185">Reference proteome</keyword>
<name>A0AAD1U356_EUPCR</name>
<dbReference type="PROSITE" id="PS00191">
    <property type="entry name" value="CYTOCHROME_B5_1"/>
    <property type="match status" value="1"/>
</dbReference>
<evidence type="ECO:0000256" key="1">
    <source>
        <dbReference type="SAM" id="MobiDB-lite"/>
    </source>
</evidence>
<protein>
    <recommendedName>
        <fullName evidence="2">Endonuclease/exonuclease/phosphatase domain-containing protein</fullName>
    </recommendedName>
</protein>
<proteinExistence type="predicted"/>
<dbReference type="SUPFAM" id="SSF56219">
    <property type="entry name" value="DNase I-like"/>
    <property type="match status" value="1"/>
</dbReference>
<dbReference type="GO" id="GO:0020037">
    <property type="term" value="F:heme binding"/>
    <property type="evidence" value="ECO:0007669"/>
    <property type="project" value="InterPro"/>
</dbReference>
<accession>A0AAD1U356</accession>
<dbReference type="PANTHER" id="PTHR12121">
    <property type="entry name" value="CARBON CATABOLITE REPRESSOR PROTEIN 4"/>
    <property type="match status" value="1"/>
</dbReference>
<dbReference type="InterPro" id="IPR005135">
    <property type="entry name" value="Endo/exonuclease/phosphatase"/>
</dbReference>
<evidence type="ECO:0000259" key="2">
    <source>
        <dbReference type="Pfam" id="PF03372"/>
    </source>
</evidence>
<sequence>METTPNPLEYFKNTRKWVPNFSIEDQMPGLEKYRNQLLTIMSYNVLAESYLSHVDYGDVEEKHLSWDYRHKLIQDEIEYLNPDIICMQELEDKELTKALSEKTERRETMPNYMSTSIYKIGKKDCVCIFWKSEKFESVGTWSIEFNNPRMTSHLYNKQHVASFVALKMITHEKKRLVIVGTTHLLFNMNRGDIKLAQLDLATQSLAMIKESLKEKYPEYEISTVFCGDFNSISRSGIYQYLSEGKYDCSSQNRNDISGQKIKFSKTEKGYKSIIQKLQPNPYAEVLKLPQWYLEITNTKISVRKPDQANVFIEFWLNCNLKKMMRTAANMEKEMSRGHTSKKKRWLKDQAKSRESQDAWPGVNPENYSSLEYLKSHPGGTEKRSDKFVLTNHAGKFKSVYPEGMKLLKAVLFEESKENPYFDQLDSLGVDREKIKEKYKKGDTIFGAFKPNFENKKEFNQYWHGTTQELAFSSYFEKKQLIDYILFQGEKIQVNRVLDVPCMYTDLSPYKGSPNECIPSDHLPIMAEFYIS</sequence>
<organism evidence="3 4">
    <name type="scientific">Euplotes crassus</name>
    <dbReference type="NCBI Taxonomy" id="5936"/>
    <lineage>
        <taxon>Eukaryota</taxon>
        <taxon>Sar</taxon>
        <taxon>Alveolata</taxon>
        <taxon>Ciliophora</taxon>
        <taxon>Intramacronucleata</taxon>
        <taxon>Spirotrichea</taxon>
        <taxon>Hypotrichia</taxon>
        <taxon>Euplotida</taxon>
        <taxon>Euplotidae</taxon>
        <taxon>Moneuplotes</taxon>
    </lineage>
</organism>
<dbReference type="AlphaFoldDB" id="A0AAD1U356"/>